<dbReference type="InterPro" id="IPR011992">
    <property type="entry name" value="EF-hand-dom_pair"/>
</dbReference>
<dbReference type="AlphaFoldDB" id="A0A368E1X8"/>
<keyword evidence="2" id="KW-0732">Signal</keyword>
<name>A0A368E1X8_9PROT</name>
<gene>
    <name evidence="4" type="ORF">DBW69_02920</name>
</gene>
<feature type="chain" id="PRO_5016793695" description="EF-hand domain-containing protein" evidence="2">
    <location>
        <begin position="32"/>
        <end position="112"/>
    </location>
</feature>
<dbReference type="GO" id="GO:0005509">
    <property type="term" value="F:calcium ion binding"/>
    <property type="evidence" value="ECO:0007669"/>
    <property type="project" value="InterPro"/>
</dbReference>
<dbReference type="EMBL" id="QOQF01000007">
    <property type="protein sequence ID" value="RCL77536.1"/>
    <property type="molecule type" value="Genomic_DNA"/>
</dbReference>
<dbReference type="Gene3D" id="1.10.238.10">
    <property type="entry name" value="EF-hand"/>
    <property type="match status" value="2"/>
</dbReference>
<dbReference type="Proteomes" id="UP000252132">
    <property type="component" value="Unassembled WGS sequence"/>
</dbReference>
<sequence length="112" mass="13117">MSFKFEIFTKRLITVVVLAVMIISFSNSAYATPIGFKNMDTNKDGKVTRQEFTAKIDQQFARMDKNNDGVIQHNELKTFHAAKFEKMDRDNNGYLDKKDRRAKNMHEREGHR</sequence>
<dbReference type="InterPro" id="IPR002048">
    <property type="entry name" value="EF_hand_dom"/>
</dbReference>
<protein>
    <recommendedName>
        <fullName evidence="3">EF-hand domain-containing protein</fullName>
    </recommendedName>
</protein>
<evidence type="ECO:0000256" key="2">
    <source>
        <dbReference type="SAM" id="SignalP"/>
    </source>
</evidence>
<comment type="caution">
    <text evidence="4">The sequence shown here is derived from an EMBL/GenBank/DDBJ whole genome shotgun (WGS) entry which is preliminary data.</text>
</comment>
<feature type="signal peptide" evidence="2">
    <location>
        <begin position="1"/>
        <end position="31"/>
    </location>
</feature>
<organism evidence="4 5">
    <name type="scientific">PS1 clade bacterium</name>
    <dbReference type="NCBI Taxonomy" id="2175152"/>
    <lineage>
        <taxon>Bacteria</taxon>
        <taxon>Pseudomonadati</taxon>
        <taxon>Pseudomonadota</taxon>
        <taxon>Alphaproteobacteria</taxon>
        <taxon>PS1 clade</taxon>
    </lineage>
</organism>
<dbReference type="PROSITE" id="PS50222">
    <property type="entry name" value="EF_HAND_2"/>
    <property type="match status" value="1"/>
</dbReference>
<dbReference type="Pfam" id="PF13202">
    <property type="entry name" value="EF-hand_5"/>
    <property type="match status" value="3"/>
</dbReference>
<feature type="region of interest" description="Disordered" evidence="1">
    <location>
        <begin position="90"/>
        <end position="112"/>
    </location>
</feature>
<evidence type="ECO:0000256" key="1">
    <source>
        <dbReference type="SAM" id="MobiDB-lite"/>
    </source>
</evidence>
<evidence type="ECO:0000313" key="4">
    <source>
        <dbReference type="EMBL" id="RCL77536.1"/>
    </source>
</evidence>
<accession>A0A368E1X8</accession>
<reference evidence="4 5" key="1">
    <citation type="journal article" date="2018" name="Microbiome">
        <title>Fine metagenomic profile of the Mediterranean stratified and mixed water columns revealed by assembly and recruitment.</title>
        <authorList>
            <person name="Haro-Moreno J.M."/>
            <person name="Lopez-Perez M."/>
            <person name="De La Torre J.R."/>
            <person name="Picazo A."/>
            <person name="Camacho A."/>
            <person name="Rodriguez-Valera F."/>
        </authorList>
    </citation>
    <scope>NUCLEOTIDE SEQUENCE [LARGE SCALE GENOMIC DNA]</scope>
    <source>
        <strain evidence="4">MED-G55</strain>
    </source>
</reference>
<evidence type="ECO:0000313" key="5">
    <source>
        <dbReference type="Proteomes" id="UP000252132"/>
    </source>
</evidence>
<proteinExistence type="predicted"/>
<dbReference type="InterPro" id="IPR018247">
    <property type="entry name" value="EF_Hand_1_Ca_BS"/>
</dbReference>
<evidence type="ECO:0000259" key="3">
    <source>
        <dbReference type="PROSITE" id="PS50222"/>
    </source>
</evidence>
<dbReference type="SUPFAM" id="SSF47473">
    <property type="entry name" value="EF-hand"/>
    <property type="match status" value="1"/>
</dbReference>
<feature type="domain" description="EF-hand" evidence="3">
    <location>
        <begin position="51"/>
        <end position="86"/>
    </location>
</feature>
<dbReference type="PROSITE" id="PS00018">
    <property type="entry name" value="EF_HAND_1"/>
    <property type="match status" value="1"/>
</dbReference>